<name>A0AAU8H749_9BACT</name>
<evidence type="ECO:0000256" key="3">
    <source>
        <dbReference type="ARBA" id="ARBA00022989"/>
    </source>
</evidence>
<feature type="transmembrane region" description="Helical" evidence="5">
    <location>
        <begin position="184"/>
        <end position="208"/>
    </location>
</feature>
<gene>
    <name evidence="6" type="ORF">V4D31_03740</name>
</gene>
<keyword evidence="2 5" id="KW-0812">Transmembrane</keyword>
<protein>
    <recommendedName>
        <fullName evidence="5">Probable membrane transporter protein</fullName>
    </recommendedName>
</protein>
<comment type="similarity">
    <text evidence="5">Belongs to the 4-toluene sulfonate uptake permease (TSUP) (TC 2.A.102) family.</text>
</comment>
<dbReference type="InterPro" id="IPR002781">
    <property type="entry name" value="TM_pro_TauE-like"/>
</dbReference>
<keyword evidence="5" id="KW-1003">Cell membrane</keyword>
<evidence type="ECO:0000256" key="2">
    <source>
        <dbReference type="ARBA" id="ARBA00022692"/>
    </source>
</evidence>
<dbReference type="KEGG" id="tob:V4D31_03740"/>
<feature type="transmembrane region" description="Helical" evidence="5">
    <location>
        <begin position="12"/>
        <end position="38"/>
    </location>
</feature>
<keyword evidence="3 5" id="KW-1133">Transmembrane helix</keyword>
<evidence type="ECO:0000256" key="1">
    <source>
        <dbReference type="ARBA" id="ARBA00004141"/>
    </source>
</evidence>
<comment type="subcellular location">
    <subcellularLocation>
        <location evidence="5">Cell membrane</location>
        <topology evidence="5">Multi-pass membrane protein</topology>
    </subcellularLocation>
    <subcellularLocation>
        <location evidence="1">Membrane</location>
        <topology evidence="1">Multi-pass membrane protein</topology>
    </subcellularLocation>
</comment>
<feature type="transmembrane region" description="Helical" evidence="5">
    <location>
        <begin position="275"/>
        <end position="293"/>
    </location>
</feature>
<proteinExistence type="inferred from homology"/>
<dbReference type="Pfam" id="PF01925">
    <property type="entry name" value="TauE"/>
    <property type="match status" value="1"/>
</dbReference>
<dbReference type="AlphaFoldDB" id="A0AAU8H749"/>
<sequence length="306" mass="32876">MYIYLPVALTSINVFLPVCLGLAVGLLSGLFGVGGGWLMTPLLMMLGIQPAVAAATDAAQIVGASTSGTYAHWRLGNVDFKMGFHLLIGGFLGGLTGVEIIKILKVLGNVNFLIKITYVIMLGVIGTFMLIESLSKFKNKNKTVEKKEKKESVITKFFKSLPFQIHYKKSGVTHSILVTATVGYIVGILAAIMGVGGGFLMVPVMFYLLKMPMNIVIGTSLFQIFFTCVEVTFLQAYINHTVDILLAILLLIGSSFGAQIGAIIGKKIKGEQLRILMAILVLMVTVKIIIELITPPSILLSPAGGH</sequence>
<dbReference type="RefSeq" id="WP_353686910.1">
    <property type="nucleotide sequence ID" value="NZ_CP144374.1"/>
</dbReference>
<evidence type="ECO:0000256" key="5">
    <source>
        <dbReference type="RuleBase" id="RU363041"/>
    </source>
</evidence>
<organism evidence="6">
    <name type="scientific">Thermodesulfovibrio obliviosus</name>
    <dbReference type="NCBI Taxonomy" id="3118332"/>
    <lineage>
        <taxon>Bacteria</taxon>
        <taxon>Pseudomonadati</taxon>
        <taxon>Nitrospirota</taxon>
        <taxon>Thermodesulfovibrionia</taxon>
        <taxon>Thermodesulfovibrionales</taxon>
        <taxon>Thermodesulfovibrionaceae</taxon>
        <taxon>Thermodesulfovibrio</taxon>
    </lineage>
</organism>
<dbReference type="InterPro" id="IPR051598">
    <property type="entry name" value="TSUP/Inactive_protease-like"/>
</dbReference>
<dbReference type="EMBL" id="CP144374">
    <property type="protein sequence ID" value="XCH49281.1"/>
    <property type="molecule type" value="Genomic_DNA"/>
</dbReference>
<feature type="transmembrane region" description="Helical" evidence="5">
    <location>
        <begin position="244"/>
        <end position="263"/>
    </location>
</feature>
<reference evidence="6" key="1">
    <citation type="submission" date="2024-01" db="EMBL/GenBank/DDBJ databases">
        <title>The first autotrophic representatives of the genus Thermodesulfovibrio.</title>
        <authorList>
            <person name="Maltseva A.I."/>
            <person name="Elcheninov A.G."/>
            <person name="Kublanov I.V."/>
            <person name="Lebedinsky A.V."/>
            <person name="Frolov E.N."/>
        </authorList>
    </citation>
    <scope>NUCLEOTIDE SEQUENCE</scope>
    <source>
        <strain evidence="6">3462-1</strain>
    </source>
</reference>
<dbReference type="GO" id="GO:0005886">
    <property type="term" value="C:plasma membrane"/>
    <property type="evidence" value="ECO:0007669"/>
    <property type="project" value="UniProtKB-SubCell"/>
</dbReference>
<dbReference type="PANTHER" id="PTHR43701:SF12">
    <property type="entry name" value="MEMBRANE TRANSPORTER PROTEIN YTNM-RELATED"/>
    <property type="match status" value="1"/>
</dbReference>
<evidence type="ECO:0000256" key="4">
    <source>
        <dbReference type="ARBA" id="ARBA00023136"/>
    </source>
</evidence>
<evidence type="ECO:0000313" key="6">
    <source>
        <dbReference type="EMBL" id="XCH49281.1"/>
    </source>
</evidence>
<feature type="transmembrane region" description="Helical" evidence="5">
    <location>
        <begin position="112"/>
        <end position="131"/>
    </location>
</feature>
<feature type="transmembrane region" description="Helical" evidence="5">
    <location>
        <begin position="215"/>
        <end position="238"/>
    </location>
</feature>
<accession>A0AAU8H749</accession>
<feature type="transmembrane region" description="Helical" evidence="5">
    <location>
        <begin position="82"/>
        <end position="100"/>
    </location>
</feature>
<keyword evidence="4 5" id="KW-0472">Membrane</keyword>
<dbReference type="PANTHER" id="PTHR43701">
    <property type="entry name" value="MEMBRANE TRANSPORTER PROTEIN MJ0441-RELATED"/>
    <property type="match status" value="1"/>
</dbReference>